<feature type="transmembrane region" description="Helical" evidence="9">
    <location>
        <begin position="449"/>
        <end position="470"/>
    </location>
</feature>
<evidence type="ECO:0000256" key="7">
    <source>
        <dbReference type="ARBA" id="ARBA00023136"/>
    </source>
</evidence>
<feature type="compositionally biased region" description="Basic and acidic residues" evidence="8">
    <location>
        <begin position="485"/>
        <end position="496"/>
    </location>
</feature>
<evidence type="ECO:0000256" key="4">
    <source>
        <dbReference type="ARBA" id="ARBA00022692"/>
    </source>
</evidence>
<dbReference type="InterPro" id="IPR036259">
    <property type="entry name" value="MFS_trans_sf"/>
</dbReference>
<dbReference type="PANTHER" id="PTHR20772">
    <property type="entry name" value="PROTEIN FMP42"/>
    <property type="match status" value="1"/>
</dbReference>
<dbReference type="GO" id="GO:0022857">
    <property type="term" value="F:transmembrane transporter activity"/>
    <property type="evidence" value="ECO:0007669"/>
    <property type="project" value="InterPro"/>
</dbReference>
<dbReference type="PANTHER" id="PTHR20772:SF2">
    <property type="entry name" value="PROTEIN FMP42"/>
    <property type="match status" value="1"/>
</dbReference>
<evidence type="ECO:0000256" key="3">
    <source>
        <dbReference type="ARBA" id="ARBA00022448"/>
    </source>
</evidence>
<dbReference type="AlphaFoldDB" id="A0AAD9GF57"/>
<dbReference type="InterPro" id="IPR052599">
    <property type="entry name" value="SLC43A_AATransporter"/>
</dbReference>
<evidence type="ECO:0008006" key="12">
    <source>
        <dbReference type="Google" id="ProtNLM"/>
    </source>
</evidence>
<gene>
    <name evidence="10" type="ORF">X943_000969</name>
</gene>
<comment type="subcellular location">
    <subcellularLocation>
        <location evidence="1">Membrane</location>
        <topology evidence="1">Multi-pass membrane protein</topology>
    </subcellularLocation>
</comment>
<evidence type="ECO:0000256" key="9">
    <source>
        <dbReference type="SAM" id="Phobius"/>
    </source>
</evidence>
<feature type="transmembrane region" description="Helical" evidence="9">
    <location>
        <begin position="415"/>
        <end position="437"/>
    </location>
</feature>
<feature type="region of interest" description="Disordered" evidence="8">
    <location>
        <begin position="483"/>
        <end position="503"/>
    </location>
</feature>
<comment type="similarity">
    <text evidence="2">Belongs to the SLC43A transporter (TC 2.A.1.44) family.</text>
</comment>
<feature type="transmembrane region" description="Helical" evidence="9">
    <location>
        <begin position="301"/>
        <end position="318"/>
    </location>
</feature>
<name>A0AAD9GF57_BABDI</name>
<keyword evidence="11" id="KW-1185">Reference proteome</keyword>
<keyword evidence="5" id="KW-0029">Amino-acid transport</keyword>
<evidence type="ECO:0000256" key="6">
    <source>
        <dbReference type="ARBA" id="ARBA00022989"/>
    </source>
</evidence>
<keyword evidence="7 9" id="KW-0472">Membrane</keyword>
<feature type="transmembrane region" description="Helical" evidence="9">
    <location>
        <begin position="186"/>
        <end position="206"/>
    </location>
</feature>
<evidence type="ECO:0000313" key="11">
    <source>
        <dbReference type="Proteomes" id="UP001195914"/>
    </source>
</evidence>
<organism evidence="10 11">
    <name type="scientific">Babesia divergens</name>
    <dbReference type="NCBI Taxonomy" id="32595"/>
    <lineage>
        <taxon>Eukaryota</taxon>
        <taxon>Sar</taxon>
        <taxon>Alveolata</taxon>
        <taxon>Apicomplexa</taxon>
        <taxon>Aconoidasida</taxon>
        <taxon>Piroplasmida</taxon>
        <taxon>Babesiidae</taxon>
        <taxon>Babesia</taxon>
    </lineage>
</organism>
<protein>
    <recommendedName>
        <fullName evidence="12">Transporter</fullName>
    </recommendedName>
</protein>
<comment type="caution">
    <text evidence="10">The sequence shown here is derived from an EMBL/GenBank/DDBJ whole genome shotgun (WGS) entry which is preliminary data.</text>
</comment>
<sequence>MNIGWVWRLYIYGTISVLIGPFYDNWISMEKYLYLVGAYSNLCPDGASSAPATTTWRCKKQRESVTMLLTVARTSECTFSVLIGIFMDRVGPKITSVVGVALRVTGWTLIGYMVHVNYAIIAAFVLMGLSVNFIVFPALTIGLYTKEFRFVAIVQIGMCSCFSSLIIMLKVVILEGGFLTSGQINYLYSIVCLLPCLVLCVVFFPLRLKSDLETNDLVLHAHAVRTSHCSITTNVPVASDPVGELPSHAEADATAWTMELDPIKDTTEIYTKDEISNVIGDTTSLKCYYDGLRRTLRSREVITCLFYFAYNFGSITFVQQSYSLMYRDDPSLLTLTEYLVPLAFIPCLVFSALYMCVKPIWIMLSINVLGALMHIVATVRGRFAGALLSIMLVTVYSVLNTKVYNYLDTVFDETYIGSIVGVLNSTCGIWLLLQGLVLQGLNSPQELDITNYAMSMVRICFVLPFLYLAFVVKASKSAPDGVNLKPDERSQGKDADAAATLVA</sequence>
<evidence type="ECO:0000313" key="10">
    <source>
        <dbReference type="EMBL" id="KAK1937319.1"/>
    </source>
</evidence>
<dbReference type="Gene3D" id="1.20.1250.20">
    <property type="entry name" value="MFS general substrate transporter like domains"/>
    <property type="match status" value="1"/>
</dbReference>
<feature type="transmembrane region" description="Helical" evidence="9">
    <location>
        <begin position="360"/>
        <end position="377"/>
    </location>
</feature>
<dbReference type="InterPro" id="IPR011701">
    <property type="entry name" value="MFS"/>
</dbReference>
<dbReference type="Proteomes" id="UP001195914">
    <property type="component" value="Unassembled WGS sequence"/>
</dbReference>
<evidence type="ECO:0000256" key="1">
    <source>
        <dbReference type="ARBA" id="ARBA00004141"/>
    </source>
</evidence>
<feature type="transmembrane region" description="Helical" evidence="9">
    <location>
        <begin position="120"/>
        <end position="143"/>
    </location>
</feature>
<evidence type="ECO:0000256" key="5">
    <source>
        <dbReference type="ARBA" id="ARBA00022970"/>
    </source>
</evidence>
<dbReference type="SUPFAM" id="SSF103473">
    <property type="entry name" value="MFS general substrate transporter"/>
    <property type="match status" value="1"/>
</dbReference>
<keyword evidence="3" id="KW-0813">Transport</keyword>
<dbReference type="GO" id="GO:0016020">
    <property type="term" value="C:membrane"/>
    <property type="evidence" value="ECO:0007669"/>
    <property type="project" value="UniProtKB-SubCell"/>
</dbReference>
<reference evidence="10" key="1">
    <citation type="journal article" date="2014" name="Nucleic Acids Res.">
        <title>The evolutionary dynamics of variant antigen genes in Babesia reveal a history of genomic innovation underlying host-parasite interaction.</title>
        <authorList>
            <person name="Jackson A.P."/>
            <person name="Otto T.D."/>
            <person name="Darby A."/>
            <person name="Ramaprasad A."/>
            <person name="Xia D."/>
            <person name="Echaide I.E."/>
            <person name="Farber M."/>
            <person name="Gahlot S."/>
            <person name="Gamble J."/>
            <person name="Gupta D."/>
            <person name="Gupta Y."/>
            <person name="Jackson L."/>
            <person name="Malandrin L."/>
            <person name="Malas T.B."/>
            <person name="Moussa E."/>
            <person name="Nair M."/>
            <person name="Reid A.J."/>
            <person name="Sanders M."/>
            <person name="Sharma J."/>
            <person name="Tracey A."/>
            <person name="Quail M.A."/>
            <person name="Weir W."/>
            <person name="Wastling J.M."/>
            <person name="Hall N."/>
            <person name="Willadsen P."/>
            <person name="Lingelbach K."/>
            <person name="Shiels B."/>
            <person name="Tait A."/>
            <person name="Berriman M."/>
            <person name="Allred D.R."/>
            <person name="Pain A."/>
        </authorList>
    </citation>
    <scope>NUCLEOTIDE SEQUENCE</scope>
    <source>
        <strain evidence="10">1802A</strain>
    </source>
</reference>
<feature type="transmembrane region" description="Helical" evidence="9">
    <location>
        <begin position="150"/>
        <end position="174"/>
    </location>
</feature>
<accession>A0AAD9GF57</accession>
<proteinExistence type="inferred from homology"/>
<keyword evidence="4 9" id="KW-0812">Transmembrane</keyword>
<feature type="transmembrane region" description="Helical" evidence="9">
    <location>
        <begin position="6"/>
        <end position="23"/>
    </location>
</feature>
<reference evidence="10" key="2">
    <citation type="submission" date="2021-05" db="EMBL/GenBank/DDBJ databases">
        <authorList>
            <person name="Pain A."/>
        </authorList>
    </citation>
    <scope>NUCLEOTIDE SEQUENCE</scope>
    <source>
        <strain evidence="10">1802A</strain>
    </source>
</reference>
<dbReference type="Pfam" id="PF07690">
    <property type="entry name" value="MFS_1"/>
    <property type="match status" value="1"/>
</dbReference>
<keyword evidence="6 9" id="KW-1133">Transmembrane helix</keyword>
<dbReference type="EMBL" id="JAHBMH010000033">
    <property type="protein sequence ID" value="KAK1937319.1"/>
    <property type="molecule type" value="Genomic_DNA"/>
</dbReference>
<feature type="transmembrane region" description="Helical" evidence="9">
    <location>
        <begin position="94"/>
        <end position="114"/>
    </location>
</feature>
<evidence type="ECO:0000256" key="2">
    <source>
        <dbReference type="ARBA" id="ARBA00006595"/>
    </source>
</evidence>
<evidence type="ECO:0000256" key="8">
    <source>
        <dbReference type="SAM" id="MobiDB-lite"/>
    </source>
</evidence>
<feature type="transmembrane region" description="Helical" evidence="9">
    <location>
        <begin position="383"/>
        <end position="403"/>
    </location>
</feature>
<feature type="transmembrane region" description="Helical" evidence="9">
    <location>
        <begin position="338"/>
        <end position="355"/>
    </location>
</feature>
<dbReference type="GO" id="GO:0006865">
    <property type="term" value="P:amino acid transport"/>
    <property type="evidence" value="ECO:0007669"/>
    <property type="project" value="UniProtKB-KW"/>
</dbReference>